<dbReference type="PROSITE" id="PS51704">
    <property type="entry name" value="GP_PDE"/>
    <property type="match status" value="1"/>
</dbReference>
<dbReference type="Gene3D" id="3.20.20.190">
    <property type="entry name" value="Phosphatidylinositol (PI) phosphodiesterase"/>
    <property type="match status" value="1"/>
</dbReference>
<dbReference type="GO" id="GO:0005886">
    <property type="term" value="C:plasma membrane"/>
    <property type="evidence" value="ECO:0007669"/>
    <property type="project" value="TreeGrafter"/>
</dbReference>
<dbReference type="SUPFAM" id="SSF51695">
    <property type="entry name" value="PLC-like phosphodiesterases"/>
    <property type="match status" value="1"/>
</dbReference>
<feature type="transmembrane region" description="Helical" evidence="8">
    <location>
        <begin position="42"/>
        <end position="63"/>
    </location>
</feature>
<sequence>MVKHQPLQVYERQLCLSCITGIYGCRWKRYQRSHDDTTKWELLWSLILLFTFCLLLVWFYFWWEAHNDYNEFNWFLYNRYGEWSDGTVPILATTAAGFTYIAFLTVSPKLNIHCEGIGVTAALLTTIVGVISVNETWGQEWDIIPISLQATGPFLHIGALATVTALSWIVAGQVARAEKTVFQVVVVVLYLSVLLGLYVVPLYITSPCIMDPENLKQRPDVIGQRGASMVSLQSFSLRTMDGVPFLMHDRTLQRTTDVEKVFPDRQMDDASFFNWTDLQQLNAGQWFLTDDPFWTVHTLFPKQRHQIANQSVCSLEQLLKLASYNNSTVVIRLRRPPLAHPCFHSWINDTLQTMQQSGIQQSLVIWTPDDDRMQVKKTAPGLIQASLEKRSPQSLHQDGISRLVLRYNQASAQEIRDFSQNNIKLTLFSVNEPWLYSVLWCSGVSSVSSEAPHILKKVPYPIWLMRPKEYCMLWVSADLLSFAVVIGIFIFQKYRTSGMRSYNPEQIMLSAAVRRSSRDINVMKEKLIFSVLGVKGKSDSHEDSLHQF</sequence>
<dbReference type="Proteomes" id="UP000472271">
    <property type="component" value="Chromosome 13"/>
</dbReference>
<dbReference type="InterPro" id="IPR017946">
    <property type="entry name" value="PLC-like_Pdiesterase_TIM-brl"/>
</dbReference>
<gene>
    <name evidence="10" type="primary">gdpd5b</name>
</gene>
<dbReference type="PROSITE" id="PS51257">
    <property type="entry name" value="PROKAR_LIPOPROTEIN"/>
    <property type="match status" value="1"/>
</dbReference>
<evidence type="ECO:0000256" key="2">
    <source>
        <dbReference type="ARBA" id="ARBA00007277"/>
    </source>
</evidence>
<evidence type="ECO:0000256" key="3">
    <source>
        <dbReference type="ARBA" id="ARBA00022692"/>
    </source>
</evidence>
<evidence type="ECO:0000256" key="7">
    <source>
        <dbReference type="ARBA" id="ARBA00023180"/>
    </source>
</evidence>
<dbReference type="Pfam" id="PF03009">
    <property type="entry name" value="GDPD"/>
    <property type="match status" value="1"/>
</dbReference>
<dbReference type="InterPro" id="IPR030395">
    <property type="entry name" value="GP_PDE_dom"/>
</dbReference>
<feature type="transmembrane region" description="Helical" evidence="8">
    <location>
        <begin position="83"/>
        <end position="104"/>
    </location>
</feature>
<organism evidence="10 11">
    <name type="scientific">Sphaeramia orbicularis</name>
    <name type="common">orbiculate cardinalfish</name>
    <dbReference type="NCBI Taxonomy" id="375764"/>
    <lineage>
        <taxon>Eukaryota</taxon>
        <taxon>Metazoa</taxon>
        <taxon>Chordata</taxon>
        <taxon>Craniata</taxon>
        <taxon>Vertebrata</taxon>
        <taxon>Euteleostomi</taxon>
        <taxon>Actinopterygii</taxon>
        <taxon>Neopterygii</taxon>
        <taxon>Teleostei</taxon>
        <taxon>Neoteleostei</taxon>
        <taxon>Acanthomorphata</taxon>
        <taxon>Gobiaria</taxon>
        <taxon>Kurtiformes</taxon>
        <taxon>Apogonoidei</taxon>
        <taxon>Apogonidae</taxon>
        <taxon>Apogoninae</taxon>
        <taxon>Sphaeramia</taxon>
    </lineage>
</organism>
<protein>
    <submittedName>
        <fullName evidence="10">Glycerophosphodiester phosphodiesterase domain containing 5b</fullName>
    </submittedName>
</protein>
<dbReference type="AlphaFoldDB" id="A0A673BUM0"/>
<reference evidence="10" key="2">
    <citation type="submission" date="2025-08" db="UniProtKB">
        <authorList>
            <consortium name="Ensembl"/>
        </authorList>
    </citation>
    <scope>IDENTIFICATION</scope>
</reference>
<dbReference type="PANTHER" id="PTHR23344">
    <property type="entry name" value="GLYCEROPHOSPHORYL DIESTER PHOSPHODIESTERASE"/>
    <property type="match status" value="1"/>
</dbReference>
<keyword evidence="6 8" id="KW-0472">Membrane</keyword>
<feature type="transmembrane region" description="Helical" evidence="8">
    <location>
        <begin position="472"/>
        <end position="491"/>
    </location>
</feature>
<feature type="domain" description="GP-PDE" evidence="9">
    <location>
        <begin position="197"/>
        <end position="459"/>
    </location>
</feature>
<evidence type="ECO:0000259" key="9">
    <source>
        <dbReference type="PROSITE" id="PS51704"/>
    </source>
</evidence>
<keyword evidence="4" id="KW-0378">Hydrolase</keyword>
<keyword evidence="3 8" id="KW-0812">Transmembrane</keyword>
<dbReference type="GO" id="GO:0008889">
    <property type="term" value="F:glycerophosphodiester phosphodiesterase activity"/>
    <property type="evidence" value="ECO:0007669"/>
    <property type="project" value="TreeGrafter"/>
</dbReference>
<evidence type="ECO:0000256" key="4">
    <source>
        <dbReference type="ARBA" id="ARBA00022801"/>
    </source>
</evidence>
<reference evidence="10" key="1">
    <citation type="submission" date="2019-06" db="EMBL/GenBank/DDBJ databases">
        <authorList>
            <consortium name="Wellcome Sanger Institute Data Sharing"/>
        </authorList>
    </citation>
    <scope>NUCLEOTIDE SEQUENCE [LARGE SCALE GENOMIC DNA]</scope>
</reference>
<accession>A0A673BUM0</accession>
<name>A0A673BUM0_9TELE</name>
<keyword evidence="7" id="KW-0325">Glycoprotein</keyword>
<feature type="transmembrane region" description="Helical" evidence="8">
    <location>
        <begin position="181"/>
        <end position="204"/>
    </location>
</feature>
<evidence type="ECO:0000256" key="5">
    <source>
        <dbReference type="ARBA" id="ARBA00022989"/>
    </source>
</evidence>
<evidence type="ECO:0000313" key="11">
    <source>
        <dbReference type="Proteomes" id="UP000472271"/>
    </source>
</evidence>
<feature type="transmembrane region" description="Helical" evidence="8">
    <location>
        <begin position="154"/>
        <end position="174"/>
    </location>
</feature>
<evidence type="ECO:0000256" key="6">
    <source>
        <dbReference type="ARBA" id="ARBA00023136"/>
    </source>
</evidence>
<keyword evidence="11" id="KW-1185">Reference proteome</keyword>
<feature type="transmembrane region" description="Helical" evidence="8">
    <location>
        <begin position="116"/>
        <end position="134"/>
    </location>
</feature>
<keyword evidence="5 8" id="KW-1133">Transmembrane helix</keyword>
<comment type="similarity">
    <text evidence="2">Belongs to the glycerophosphoryl diester phosphodiesterase family.</text>
</comment>
<dbReference type="GO" id="GO:0006629">
    <property type="term" value="P:lipid metabolic process"/>
    <property type="evidence" value="ECO:0007669"/>
    <property type="project" value="InterPro"/>
</dbReference>
<comment type="subcellular location">
    <subcellularLocation>
        <location evidence="1">Membrane</location>
        <topology evidence="1">Multi-pass membrane protein</topology>
    </subcellularLocation>
</comment>
<dbReference type="GO" id="GO:0045666">
    <property type="term" value="P:positive regulation of neuron differentiation"/>
    <property type="evidence" value="ECO:0007669"/>
    <property type="project" value="TreeGrafter"/>
</dbReference>
<evidence type="ECO:0000256" key="8">
    <source>
        <dbReference type="SAM" id="Phobius"/>
    </source>
</evidence>
<dbReference type="Ensembl" id="ENSSORT00005045424.1">
    <property type="protein sequence ID" value="ENSSORP00005044302.1"/>
    <property type="gene ID" value="ENSSORG00005020421.1"/>
</dbReference>
<evidence type="ECO:0000256" key="1">
    <source>
        <dbReference type="ARBA" id="ARBA00004141"/>
    </source>
</evidence>
<evidence type="ECO:0000313" key="10">
    <source>
        <dbReference type="Ensembl" id="ENSSORP00005044302.1"/>
    </source>
</evidence>
<reference evidence="10" key="3">
    <citation type="submission" date="2025-09" db="UniProtKB">
        <authorList>
            <consortium name="Ensembl"/>
        </authorList>
    </citation>
    <scope>IDENTIFICATION</scope>
</reference>
<dbReference type="PANTHER" id="PTHR23344:SF6">
    <property type="entry name" value="GLYCEROPHOSPHODIESTER PHOSPHODIESTERASE DOMAIN-CONTAINING PROTEIN 5"/>
    <property type="match status" value="1"/>
</dbReference>
<proteinExistence type="inferred from homology"/>